<sequence length="261" mass="29214">MALTHIKDSRVMFIIDNRYPGLRRSVKEQGKVDTSQDNVRWARDLENRPVKKRPVLTVLAQDKPPNSPWVNEVWPSVWTNGPNWPNDGEIGIIESVNLMPNNQIALHTTPAALTQHPKTSRGPLWSTTEVRVRGVPLRRRKGTALGLALLLHRGGVLAAQFDVSGIYIWFWSRADIPESITQLTSTSPVDTSSWGDPSSAYPPPSSRNRHHSVWSVTDDNVYGPGRSTYDVPPVLIPPVRRRPPQPQALIPQRPLTFSGVE</sequence>
<keyword evidence="2" id="KW-0378">Hydrolase</keyword>
<dbReference type="RefSeq" id="XP_007322862.1">
    <property type="nucleotide sequence ID" value="XM_007322800.1"/>
</dbReference>
<evidence type="ECO:0000313" key="2">
    <source>
        <dbReference type="EMBL" id="EGO20117.1"/>
    </source>
</evidence>
<protein>
    <submittedName>
        <fullName evidence="2">Glycoside hydrolase family 16 protein</fullName>
    </submittedName>
</protein>
<feature type="region of interest" description="Disordered" evidence="1">
    <location>
        <begin position="184"/>
        <end position="210"/>
    </location>
</feature>
<dbReference type="GO" id="GO:0016787">
    <property type="term" value="F:hydrolase activity"/>
    <property type="evidence" value="ECO:0007669"/>
    <property type="project" value="UniProtKB-KW"/>
</dbReference>
<dbReference type="Pfam" id="PF26113">
    <property type="entry name" value="GH16_XgeA"/>
    <property type="match status" value="1"/>
</dbReference>
<dbReference type="EMBL" id="GL945441">
    <property type="protein sequence ID" value="EGO20117.1"/>
    <property type="molecule type" value="Genomic_DNA"/>
</dbReference>
<proteinExistence type="predicted"/>
<feature type="compositionally biased region" description="Polar residues" evidence="1">
    <location>
        <begin position="184"/>
        <end position="196"/>
    </location>
</feature>
<accession>F8P8Y8</accession>
<dbReference type="Proteomes" id="UP000008064">
    <property type="component" value="Unassembled WGS sequence"/>
</dbReference>
<dbReference type="Gene3D" id="2.60.120.200">
    <property type="match status" value="1"/>
</dbReference>
<dbReference type="AlphaFoldDB" id="F8P8Y8"/>
<dbReference type="InterPro" id="IPR013320">
    <property type="entry name" value="ConA-like_dom_sf"/>
</dbReference>
<name>F8P8Y8_SERL9</name>
<dbReference type="HOGENOM" id="CLU_1066213_0_0_1"/>
<dbReference type="KEGG" id="sla:SERLADRAFT_411085"/>
<evidence type="ECO:0000256" key="1">
    <source>
        <dbReference type="SAM" id="MobiDB-lite"/>
    </source>
</evidence>
<feature type="region of interest" description="Disordered" evidence="1">
    <location>
        <begin position="227"/>
        <end position="261"/>
    </location>
</feature>
<dbReference type="GeneID" id="18812922"/>
<dbReference type="OrthoDB" id="192832at2759"/>
<dbReference type="SUPFAM" id="SSF49899">
    <property type="entry name" value="Concanavalin A-like lectins/glucanases"/>
    <property type="match status" value="1"/>
</dbReference>
<organism>
    <name type="scientific">Serpula lacrymans var. lacrymans (strain S7.9)</name>
    <name type="common">Dry rot fungus</name>
    <dbReference type="NCBI Taxonomy" id="578457"/>
    <lineage>
        <taxon>Eukaryota</taxon>
        <taxon>Fungi</taxon>
        <taxon>Dikarya</taxon>
        <taxon>Basidiomycota</taxon>
        <taxon>Agaricomycotina</taxon>
        <taxon>Agaricomycetes</taxon>
        <taxon>Agaricomycetidae</taxon>
        <taxon>Boletales</taxon>
        <taxon>Coniophorineae</taxon>
        <taxon>Serpulaceae</taxon>
        <taxon>Serpula</taxon>
    </lineage>
</organism>
<reference evidence="2" key="1">
    <citation type="submission" date="2011-04" db="EMBL/GenBank/DDBJ databases">
        <title>Evolution of plant cell wall degrading machinery underlies the functional diversity of forest fungi.</title>
        <authorList>
            <consortium name="US DOE Joint Genome Institute (JGI-PGF)"/>
            <person name="Eastwood D.C."/>
            <person name="Floudas D."/>
            <person name="Binder M."/>
            <person name="Majcherczyk A."/>
            <person name="Schneider P."/>
            <person name="Aerts A."/>
            <person name="Asiegbu F.O."/>
            <person name="Baker S.E."/>
            <person name="Barry K."/>
            <person name="Bendiksby M."/>
            <person name="Blumentritt M."/>
            <person name="Coutinho P.M."/>
            <person name="Cullen D."/>
            <person name="Cullen D."/>
            <person name="Gathman A."/>
            <person name="Goodell B."/>
            <person name="Henrissat B."/>
            <person name="Ihrmark K."/>
            <person name="Kauserud H."/>
            <person name="Kohler A."/>
            <person name="LaButti K."/>
            <person name="Lapidus A."/>
            <person name="Lavin J.L."/>
            <person name="Lee Y.-H."/>
            <person name="Lindquist E."/>
            <person name="Lilly W."/>
            <person name="Lucas S."/>
            <person name="Morin E."/>
            <person name="Murat C."/>
            <person name="Oguiza J.A."/>
            <person name="Park J."/>
            <person name="Pisabarro A.G."/>
            <person name="Riley R."/>
            <person name="Rosling A."/>
            <person name="Salamov A."/>
            <person name="Schmidt O."/>
            <person name="Schmutz J."/>
            <person name="Skrede I."/>
            <person name="Stenlid J."/>
            <person name="Wiebenga A."/>
            <person name="Xie X."/>
            <person name="Kues U."/>
            <person name="Hibbett D.S."/>
            <person name="Hoffmeister D."/>
            <person name="Hogberg N."/>
            <person name="Martin F."/>
            <person name="Grigoriev I.V."/>
            <person name="Watkinson S.C."/>
        </authorList>
    </citation>
    <scope>NUCLEOTIDE SEQUENCE</scope>
    <source>
        <strain evidence="2">S7.9</strain>
    </source>
</reference>
<gene>
    <name evidence="2" type="ORF">SERLADRAFT_411085</name>
</gene>